<evidence type="ECO:0000313" key="5">
    <source>
        <dbReference type="WBParaSite" id="ECPE_0000256001-mRNA-1"/>
    </source>
</evidence>
<reference evidence="3 4" key="2">
    <citation type="submission" date="2018-11" db="EMBL/GenBank/DDBJ databases">
        <authorList>
            <consortium name="Pathogen Informatics"/>
        </authorList>
    </citation>
    <scope>NUCLEOTIDE SEQUENCE [LARGE SCALE GENOMIC DNA]</scope>
    <source>
        <strain evidence="3 4">Egypt</strain>
    </source>
</reference>
<feature type="domain" description="Protein kinase" evidence="2">
    <location>
        <begin position="1"/>
        <end position="194"/>
    </location>
</feature>
<organism evidence="5">
    <name type="scientific">Echinostoma caproni</name>
    <dbReference type="NCBI Taxonomy" id="27848"/>
    <lineage>
        <taxon>Eukaryota</taxon>
        <taxon>Metazoa</taxon>
        <taxon>Spiralia</taxon>
        <taxon>Lophotrochozoa</taxon>
        <taxon>Platyhelminthes</taxon>
        <taxon>Trematoda</taxon>
        <taxon>Digenea</taxon>
        <taxon>Plagiorchiida</taxon>
        <taxon>Echinostomata</taxon>
        <taxon>Echinostomatoidea</taxon>
        <taxon>Echinostomatidae</taxon>
        <taxon>Echinostoma</taxon>
    </lineage>
</organism>
<evidence type="ECO:0000313" key="4">
    <source>
        <dbReference type="Proteomes" id="UP000272942"/>
    </source>
</evidence>
<dbReference type="Pfam" id="PF00069">
    <property type="entry name" value="Pkinase"/>
    <property type="match status" value="1"/>
</dbReference>
<dbReference type="Proteomes" id="UP000272942">
    <property type="component" value="Unassembled WGS sequence"/>
</dbReference>
<evidence type="ECO:0000313" key="3">
    <source>
        <dbReference type="EMBL" id="VDP66802.1"/>
    </source>
</evidence>
<dbReference type="PROSITE" id="PS50011">
    <property type="entry name" value="PROTEIN_KINASE_DOM"/>
    <property type="match status" value="1"/>
</dbReference>
<dbReference type="EMBL" id="UZAN01039697">
    <property type="protein sequence ID" value="VDP66802.1"/>
    <property type="molecule type" value="Genomic_DNA"/>
</dbReference>
<dbReference type="Gene3D" id="1.10.510.10">
    <property type="entry name" value="Transferase(Phosphotransferase) domain 1"/>
    <property type="match status" value="1"/>
</dbReference>
<dbReference type="InterPro" id="IPR011009">
    <property type="entry name" value="Kinase-like_dom_sf"/>
</dbReference>
<dbReference type="OrthoDB" id="79687at2759"/>
<protein>
    <submittedName>
        <fullName evidence="5">Protein kinase domain-containing protein</fullName>
    </submittedName>
</protein>
<dbReference type="GO" id="GO:0005524">
    <property type="term" value="F:ATP binding"/>
    <property type="evidence" value="ECO:0007669"/>
    <property type="project" value="InterPro"/>
</dbReference>
<dbReference type="WBParaSite" id="ECPE_0000256001-mRNA-1">
    <property type="protein sequence ID" value="ECPE_0000256001-mRNA-1"/>
    <property type="gene ID" value="ECPE_0000256001"/>
</dbReference>
<evidence type="ECO:0000259" key="2">
    <source>
        <dbReference type="PROSITE" id="PS50011"/>
    </source>
</evidence>
<dbReference type="InterPro" id="IPR011989">
    <property type="entry name" value="ARM-like"/>
</dbReference>
<dbReference type="SUPFAM" id="SSF56112">
    <property type="entry name" value="Protein kinase-like (PK-like)"/>
    <property type="match status" value="1"/>
</dbReference>
<comment type="similarity">
    <text evidence="1">Belongs to the protein kinase superfamily.</text>
</comment>
<dbReference type="InterPro" id="IPR000719">
    <property type="entry name" value="Prot_kinase_dom"/>
</dbReference>
<proteinExistence type="inferred from homology"/>
<accession>A0A183A6H5</accession>
<reference evidence="5" key="1">
    <citation type="submission" date="2016-06" db="UniProtKB">
        <authorList>
            <consortium name="WormBaseParasite"/>
        </authorList>
    </citation>
    <scope>IDENTIFICATION</scope>
</reference>
<dbReference type="AlphaFoldDB" id="A0A183A6H5"/>
<dbReference type="PANTHER" id="PTHR12984">
    <property type="entry name" value="SCY1-RELATED S/T PROTEIN KINASE-LIKE"/>
    <property type="match status" value="1"/>
</dbReference>
<dbReference type="Gene3D" id="1.25.10.10">
    <property type="entry name" value="Leucine-rich Repeat Variant"/>
    <property type="match status" value="1"/>
</dbReference>
<sequence length="601" mass="68577">MSLADMLEDRKNYPFTELDVVFGVYQLTDALRFLHSTQGMMHGNINPGSILIVQQGLWKLAGLNFMERIVDTTKVSPKFTGCSAKLPRAAQPNLDFVAPEAQLHNSMSPLADMFSVGMVLCAIHNEGHSLIESEQNPTVYVRKLTEMPMKFDKISERLPKALVEPVRKMISQDVRDRPTSQLFALLKVFNEPTVLSYESLITLEDRSLNQKKEFFNRFSKVVPEFETTIRYERILPMLLRWYNDSPELTPFVLPPLLTMVHVADKSDYEQHLRSHLNSILSSSKSLQTSIVLMDLIEFFIPRLTKTDIEKYVIPELFICLEPTTTKTIETVQNAISVLPNYMTEEQLKKLILPRLRDIFCRLSSTPKFRSLMDVIRIMLDTIDRQRTYELMLEERKSQIGSCTNISNSAGHIRNLPLIAMQRPTMDGDFMNGDLESNKYSRSSLRGMEFRRSSGSEFVSARQWNRTNPPLQRLRLSGNRSESVLYNMRQRGSMSSADRINWNEASSNSFTSYRAHSNISSRMGGGSPFYIASPLTSGLPISRRHSGNLPARGTVSQLDMELHCFDMLKYAQKGVDIWSVFGDLRGLSRYLAAEEMMIGGEL</sequence>
<dbReference type="PANTHER" id="PTHR12984:SF16">
    <property type="entry name" value="BLACK MATCH, ISOFORM H"/>
    <property type="match status" value="1"/>
</dbReference>
<evidence type="ECO:0000256" key="1">
    <source>
        <dbReference type="ARBA" id="ARBA00038349"/>
    </source>
</evidence>
<gene>
    <name evidence="3" type="ORF">ECPE_LOCUS2560</name>
</gene>
<dbReference type="InterPro" id="IPR051177">
    <property type="entry name" value="CIK-Related_Protein"/>
</dbReference>
<keyword evidence="4" id="KW-1185">Reference proteome</keyword>
<name>A0A183A6H5_9TREM</name>
<dbReference type="GO" id="GO:0004672">
    <property type="term" value="F:protein kinase activity"/>
    <property type="evidence" value="ECO:0007669"/>
    <property type="project" value="InterPro"/>
</dbReference>